<keyword evidence="6 10" id="KW-0547">Nucleotide-binding</keyword>
<name>A0A838ZJ01_9FLAO</name>
<comment type="caution">
    <text evidence="10">Lacks conserved residue(s) required for the propagation of feature annotation.</text>
</comment>
<keyword evidence="5 10" id="KW-0819">tRNA processing</keyword>
<dbReference type="Gene3D" id="1.10.20.140">
    <property type="match status" value="1"/>
</dbReference>
<dbReference type="RefSeq" id="WP_182041939.1">
    <property type="nucleotide sequence ID" value="NZ_JACDZE010000001.1"/>
</dbReference>
<keyword evidence="8 10" id="KW-0460">Magnesium</keyword>
<dbReference type="Pfam" id="PF01715">
    <property type="entry name" value="IPPT"/>
    <property type="match status" value="1"/>
</dbReference>
<dbReference type="InterPro" id="IPR027417">
    <property type="entry name" value="P-loop_NTPase"/>
</dbReference>
<evidence type="ECO:0000256" key="1">
    <source>
        <dbReference type="ARBA" id="ARBA00001946"/>
    </source>
</evidence>
<evidence type="ECO:0000256" key="2">
    <source>
        <dbReference type="ARBA" id="ARBA00003213"/>
    </source>
</evidence>
<protein>
    <recommendedName>
        <fullName evidence="10">tRNA dimethylallyltransferase</fullName>
        <ecNumber evidence="10">2.5.1.75</ecNumber>
    </recommendedName>
    <alternativeName>
        <fullName evidence="10">Dimethylallyl diphosphate:tRNA dimethylallyltransferase</fullName>
        <shortName evidence="10">DMAPP:tRNA dimethylallyltransferase</shortName>
        <shortName evidence="10">DMATase</shortName>
    </alternativeName>
    <alternativeName>
        <fullName evidence="10">Isopentenyl-diphosphate:tRNA isopentenyltransferase</fullName>
        <shortName evidence="10">IPP transferase</shortName>
        <shortName evidence="10">IPPT</shortName>
        <shortName evidence="10">IPTase</shortName>
    </alternativeName>
</protein>
<dbReference type="PANTHER" id="PTHR11088">
    <property type="entry name" value="TRNA DIMETHYLALLYLTRANSFERASE"/>
    <property type="match status" value="1"/>
</dbReference>
<proteinExistence type="inferred from homology"/>
<evidence type="ECO:0000313" key="14">
    <source>
        <dbReference type="EMBL" id="MBA5628334.1"/>
    </source>
</evidence>
<evidence type="ECO:0000256" key="3">
    <source>
        <dbReference type="ARBA" id="ARBA00005842"/>
    </source>
</evidence>
<dbReference type="GO" id="GO:0006400">
    <property type="term" value="P:tRNA modification"/>
    <property type="evidence" value="ECO:0007669"/>
    <property type="project" value="TreeGrafter"/>
</dbReference>
<evidence type="ECO:0000256" key="10">
    <source>
        <dbReference type="HAMAP-Rule" id="MF_00185"/>
    </source>
</evidence>
<dbReference type="PANTHER" id="PTHR11088:SF60">
    <property type="entry name" value="TRNA DIMETHYLALLYLTRANSFERASE"/>
    <property type="match status" value="1"/>
</dbReference>
<dbReference type="EC" id="2.5.1.75" evidence="10"/>
<dbReference type="HAMAP" id="MF_00185">
    <property type="entry name" value="IPP_trans"/>
    <property type="match status" value="1"/>
</dbReference>
<feature type="site" description="Interaction with substrate tRNA" evidence="10">
    <location>
        <position position="104"/>
    </location>
</feature>
<evidence type="ECO:0000313" key="15">
    <source>
        <dbReference type="Proteomes" id="UP000552241"/>
    </source>
</evidence>
<comment type="catalytic activity">
    <reaction evidence="9 10 11">
        <text>adenosine(37) in tRNA + dimethylallyl diphosphate = N(6)-dimethylallyladenosine(37) in tRNA + diphosphate</text>
        <dbReference type="Rhea" id="RHEA:26482"/>
        <dbReference type="Rhea" id="RHEA-COMP:10162"/>
        <dbReference type="Rhea" id="RHEA-COMP:10375"/>
        <dbReference type="ChEBI" id="CHEBI:33019"/>
        <dbReference type="ChEBI" id="CHEBI:57623"/>
        <dbReference type="ChEBI" id="CHEBI:74411"/>
        <dbReference type="ChEBI" id="CHEBI:74415"/>
        <dbReference type="EC" id="2.5.1.75"/>
    </reaction>
</comment>
<dbReference type="Gene3D" id="3.40.50.300">
    <property type="entry name" value="P-loop containing nucleotide triphosphate hydrolases"/>
    <property type="match status" value="1"/>
</dbReference>
<dbReference type="GO" id="GO:0005524">
    <property type="term" value="F:ATP binding"/>
    <property type="evidence" value="ECO:0007669"/>
    <property type="project" value="UniProtKB-UniRule"/>
</dbReference>
<comment type="similarity">
    <text evidence="3 10 13">Belongs to the IPP transferase family.</text>
</comment>
<feature type="site" description="Interaction with substrate tRNA" evidence="10">
    <location>
        <position position="126"/>
    </location>
</feature>
<evidence type="ECO:0000256" key="13">
    <source>
        <dbReference type="RuleBase" id="RU003785"/>
    </source>
</evidence>
<feature type="region of interest" description="Interaction with substrate tRNA" evidence="10">
    <location>
        <begin position="38"/>
        <end position="41"/>
    </location>
</feature>
<keyword evidence="15" id="KW-1185">Reference proteome</keyword>
<evidence type="ECO:0000256" key="11">
    <source>
        <dbReference type="RuleBase" id="RU003783"/>
    </source>
</evidence>
<comment type="subunit">
    <text evidence="10">Monomer.</text>
</comment>
<sequence length="303" mass="35527">MNPKKNTLIVITGPTAIGKTGLAVFIAKQLKTEIISFDSRQFYKEMNIGTAVPTKDELAEVPHHFIHNLSIHEDYTVGDFEQDALKKLEELFQKYDSLVMVGGSGMFEKAVTEGLDEFPNVDPKIREELNQEFEIFGIEKLQEEVKNSDPDYYQQVDLNNHHRLIRALEIIRETGKPFSSFRINKSAERNFNIIKIGLELPREEIYERINRRVDLMMENGLLEEVKSLYEFKHLNSLQTVGYRELFDYLDGKIDFDFAVSEIKKNSRRYAKRQLTWYRKDENIHWFSPDKKDEILNLILNLKS</sequence>
<accession>A0A838ZJ01</accession>
<comment type="caution">
    <text evidence="14">The sequence shown here is derived from an EMBL/GenBank/DDBJ whole genome shotgun (WGS) entry which is preliminary data.</text>
</comment>
<evidence type="ECO:0000256" key="6">
    <source>
        <dbReference type="ARBA" id="ARBA00022741"/>
    </source>
</evidence>
<comment type="cofactor">
    <cofactor evidence="1 10">
        <name>Mg(2+)</name>
        <dbReference type="ChEBI" id="CHEBI:18420"/>
    </cofactor>
</comment>
<feature type="binding site" evidence="10">
    <location>
        <begin position="13"/>
        <end position="20"/>
    </location>
    <ligand>
        <name>ATP</name>
        <dbReference type="ChEBI" id="CHEBI:30616"/>
    </ligand>
</feature>
<reference evidence="14 15" key="1">
    <citation type="submission" date="2020-07" db="EMBL/GenBank/DDBJ databases">
        <title>Moheibacter lacus sp. nov., a member of the family Flavobacteriaceae isolated from freshwater lake sediment.</title>
        <authorList>
            <person name="Liu Y."/>
        </authorList>
    </citation>
    <scope>NUCLEOTIDE SEQUENCE [LARGE SCALE GENOMIC DNA]</scope>
    <source>
        <strain evidence="14 15">BDHS18</strain>
    </source>
</reference>
<evidence type="ECO:0000256" key="7">
    <source>
        <dbReference type="ARBA" id="ARBA00022840"/>
    </source>
</evidence>
<gene>
    <name evidence="10 14" type="primary">miaA</name>
    <name evidence="14" type="ORF">HU137_00950</name>
</gene>
<evidence type="ECO:0000256" key="12">
    <source>
        <dbReference type="RuleBase" id="RU003784"/>
    </source>
</evidence>
<dbReference type="NCBIfam" id="TIGR00174">
    <property type="entry name" value="miaA"/>
    <property type="match status" value="1"/>
</dbReference>
<comment type="function">
    <text evidence="2 10 12">Catalyzes the transfer of a dimethylallyl group onto the adenine at position 37 in tRNAs that read codons beginning with uridine, leading to the formation of N6-(dimethylallyl)adenosine (i(6)A).</text>
</comment>
<dbReference type="GO" id="GO:0052381">
    <property type="term" value="F:tRNA dimethylallyltransferase activity"/>
    <property type="evidence" value="ECO:0007669"/>
    <property type="project" value="UniProtKB-UniRule"/>
</dbReference>
<dbReference type="Proteomes" id="UP000552241">
    <property type="component" value="Unassembled WGS sequence"/>
</dbReference>
<evidence type="ECO:0000256" key="5">
    <source>
        <dbReference type="ARBA" id="ARBA00022694"/>
    </source>
</evidence>
<keyword evidence="4 10" id="KW-0808">Transferase</keyword>
<evidence type="ECO:0000256" key="4">
    <source>
        <dbReference type="ARBA" id="ARBA00022679"/>
    </source>
</evidence>
<evidence type="ECO:0000256" key="9">
    <source>
        <dbReference type="ARBA" id="ARBA00049563"/>
    </source>
</evidence>
<dbReference type="SUPFAM" id="SSF52540">
    <property type="entry name" value="P-loop containing nucleoside triphosphate hydrolases"/>
    <property type="match status" value="2"/>
</dbReference>
<feature type="binding site" evidence="10">
    <location>
        <begin position="15"/>
        <end position="20"/>
    </location>
    <ligand>
        <name>substrate</name>
    </ligand>
</feature>
<evidence type="ECO:0000256" key="8">
    <source>
        <dbReference type="ARBA" id="ARBA00022842"/>
    </source>
</evidence>
<keyword evidence="7 10" id="KW-0067">ATP-binding</keyword>
<dbReference type="InterPro" id="IPR039657">
    <property type="entry name" value="Dimethylallyltransferase"/>
</dbReference>
<organism evidence="14 15">
    <name type="scientific">Moheibacter lacus</name>
    <dbReference type="NCBI Taxonomy" id="2745851"/>
    <lineage>
        <taxon>Bacteria</taxon>
        <taxon>Pseudomonadati</taxon>
        <taxon>Bacteroidota</taxon>
        <taxon>Flavobacteriia</taxon>
        <taxon>Flavobacteriales</taxon>
        <taxon>Weeksellaceae</taxon>
        <taxon>Moheibacter</taxon>
    </lineage>
</organism>
<dbReference type="AlphaFoldDB" id="A0A838ZJ01"/>
<dbReference type="EMBL" id="JACDZE010000001">
    <property type="protein sequence ID" value="MBA5628334.1"/>
    <property type="molecule type" value="Genomic_DNA"/>
</dbReference>
<dbReference type="InterPro" id="IPR018022">
    <property type="entry name" value="IPT"/>
</dbReference>